<evidence type="ECO:0000313" key="3">
    <source>
        <dbReference type="EMBL" id="KAG0451723.1"/>
    </source>
</evidence>
<gene>
    <name evidence="3" type="ORF">HPP92_026082</name>
</gene>
<feature type="compositionally biased region" description="Basic and acidic residues" evidence="1">
    <location>
        <begin position="184"/>
        <end position="200"/>
    </location>
</feature>
<evidence type="ECO:0000313" key="4">
    <source>
        <dbReference type="Proteomes" id="UP000639772"/>
    </source>
</evidence>
<keyword evidence="2" id="KW-0472">Membrane</keyword>
<keyword evidence="2" id="KW-1133">Transmembrane helix</keyword>
<reference evidence="3 4" key="1">
    <citation type="journal article" date="2020" name="Nat. Food">
        <title>A phased Vanilla planifolia genome enables genetic improvement of flavour and production.</title>
        <authorList>
            <person name="Hasing T."/>
            <person name="Tang H."/>
            <person name="Brym M."/>
            <person name="Khazi F."/>
            <person name="Huang T."/>
            <person name="Chambers A.H."/>
        </authorList>
    </citation>
    <scope>NUCLEOTIDE SEQUENCE [LARGE SCALE GENOMIC DNA]</scope>
    <source>
        <tissue evidence="3">Leaf</tissue>
    </source>
</reference>
<feature type="transmembrane region" description="Helical" evidence="2">
    <location>
        <begin position="21"/>
        <end position="40"/>
    </location>
</feature>
<accession>A0A835PFL0</accession>
<dbReference type="PANTHER" id="PTHR39113">
    <property type="entry name" value="MEMBRANE LIPOPROTEIN-RELATED"/>
    <property type="match status" value="1"/>
</dbReference>
<dbReference type="PANTHER" id="PTHR39113:SF1">
    <property type="entry name" value="MEMBRANE LIPOPROTEIN"/>
    <property type="match status" value="1"/>
</dbReference>
<keyword evidence="2" id="KW-0812">Transmembrane</keyword>
<dbReference type="EMBL" id="JADCNM010000050">
    <property type="protein sequence ID" value="KAG0451723.1"/>
    <property type="molecule type" value="Genomic_DNA"/>
</dbReference>
<feature type="region of interest" description="Disordered" evidence="1">
    <location>
        <begin position="175"/>
        <end position="211"/>
    </location>
</feature>
<organism evidence="3 4">
    <name type="scientific">Vanilla planifolia</name>
    <name type="common">Vanilla</name>
    <dbReference type="NCBI Taxonomy" id="51239"/>
    <lineage>
        <taxon>Eukaryota</taxon>
        <taxon>Viridiplantae</taxon>
        <taxon>Streptophyta</taxon>
        <taxon>Embryophyta</taxon>
        <taxon>Tracheophyta</taxon>
        <taxon>Spermatophyta</taxon>
        <taxon>Magnoliopsida</taxon>
        <taxon>Liliopsida</taxon>
        <taxon>Asparagales</taxon>
        <taxon>Orchidaceae</taxon>
        <taxon>Vanilloideae</taxon>
        <taxon>Vanilleae</taxon>
        <taxon>Vanilla</taxon>
    </lineage>
</organism>
<comment type="caution">
    <text evidence="3">The sequence shown here is derived from an EMBL/GenBank/DDBJ whole genome shotgun (WGS) entry which is preliminary data.</text>
</comment>
<feature type="transmembrane region" description="Helical" evidence="2">
    <location>
        <begin position="78"/>
        <end position="97"/>
    </location>
</feature>
<dbReference type="Proteomes" id="UP000639772">
    <property type="component" value="Unassembled WGS sequence"/>
</dbReference>
<evidence type="ECO:0000256" key="2">
    <source>
        <dbReference type="SAM" id="Phobius"/>
    </source>
</evidence>
<evidence type="ECO:0000256" key="1">
    <source>
        <dbReference type="SAM" id="MobiDB-lite"/>
    </source>
</evidence>
<dbReference type="AlphaFoldDB" id="A0A835PFL0"/>
<name>A0A835PFL0_VANPL</name>
<dbReference type="OrthoDB" id="2017304at2759"/>
<feature type="transmembrane region" description="Helical" evidence="2">
    <location>
        <begin position="46"/>
        <end position="66"/>
    </location>
</feature>
<sequence length="211" mass="22777">MSSASKHWGSFSLPSLLRHALNLLLFALSSASLVPILLLQTPPTPFGWAFLAVSLASIFSSLLELFSHASLLRFLSHALLSASALVGQALGLLSLLLHPEPCLRLLGQANGSRNAKALEKTQAGALAGMLALEAVSIVWAFAEQRWREGEHDVVEKEKRVAARRRRGRVAIELEGSVESADGGSRGEGDGREDEKKRTKGDFVLSHHKLTV</sequence>
<protein>
    <submittedName>
        <fullName evidence="3">Uncharacterized protein</fullName>
    </submittedName>
</protein>
<proteinExistence type="predicted"/>